<dbReference type="AlphaFoldDB" id="A0A225VW59"/>
<keyword evidence="5" id="KW-1185">Reference proteome</keyword>
<comment type="catalytic activity">
    <reaction evidence="1">
        <text>ATP + H2O = ADP + phosphate + H(+)</text>
        <dbReference type="Rhea" id="RHEA:13065"/>
        <dbReference type="ChEBI" id="CHEBI:15377"/>
        <dbReference type="ChEBI" id="CHEBI:15378"/>
        <dbReference type="ChEBI" id="CHEBI:30616"/>
        <dbReference type="ChEBI" id="CHEBI:43474"/>
        <dbReference type="ChEBI" id="CHEBI:456216"/>
        <dbReference type="EC" id="5.6.2.3"/>
    </reaction>
</comment>
<dbReference type="Gene3D" id="3.40.50.300">
    <property type="entry name" value="P-loop containing nucleotide triphosphate hydrolases"/>
    <property type="match status" value="1"/>
</dbReference>
<evidence type="ECO:0000313" key="4">
    <source>
        <dbReference type="EMBL" id="OWZ09676.1"/>
    </source>
</evidence>
<dbReference type="EC" id="5.6.2.3" evidence="1"/>
<proteinExistence type="inferred from homology"/>
<gene>
    <name evidence="4" type="ORF">PHMEG_00017581</name>
</gene>
<comment type="cofactor">
    <cofactor evidence="1">
        <name>Mg(2+)</name>
        <dbReference type="ChEBI" id="CHEBI:18420"/>
    </cofactor>
</comment>
<dbReference type="Proteomes" id="UP000198211">
    <property type="component" value="Unassembled WGS sequence"/>
</dbReference>
<feature type="compositionally biased region" description="Basic and acidic residues" evidence="2">
    <location>
        <begin position="120"/>
        <end position="131"/>
    </location>
</feature>
<dbReference type="GO" id="GO:0006281">
    <property type="term" value="P:DNA repair"/>
    <property type="evidence" value="ECO:0007669"/>
    <property type="project" value="UniProtKB-KW"/>
</dbReference>
<evidence type="ECO:0000259" key="3">
    <source>
        <dbReference type="Pfam" id="PF05970"/>
    </source>
</evidence>
<dbReference type="GO" id="GO:0006310">
    <property type="term" value="P:DNA recombination"/>
    <property type="evidence" value="ECO:0007669"/>
    <property type="project" value="UniProtKB-KW"/>
</dbReference>
<keyword evidence="1" id="KW-0347">Helicase</keyword>
<dbReference type="GO" id="GO:0005524">
    <property type="term" value="F:ATP binding"/>
    <property type="evidence" value="ECO:0007669"/>
    <property type="project" value="UniProtKB-KW"/>
</dbReference>
<keyword evidence="1" id="KW-0378">Hydrolase</keyword>
<keyword evidence="1" id="KW-0227">DNA damage</keyword>
<dbReference type="GO" id="GO:0043139">
    <property type="term" value="F:5'-3' DNA helicase activity"/>
    <property type="evidence" value="ECO:0007669"/>
    <property type="project" value="UniProtKB-EC"/>
</dbReference>
<comment type="caution">
    <text evidence="4">The sequence shown here is derived from an EMBL/GenBank/DDBJ whole genome shotgun (WGS) entry which is preliminary data.</text>
</comment>
<keyword evidence="1" id="KW-0233">DNA recombination</keyword>
<dbReference type="GO" id="GO:0016887">
    <property type="term" value="F:ATP hydrolysis activity"/>
    <property type="evidence" value="ECO:0007669"/>
    <property type="project" value="RHEA"/>
</dbReference>
<dbReference type="InterPro" id="IPR010285">
    <property type="entry name" value="DNA_helicase_pif1-like_DEAD"/>
</dbReference>
<sequence>MVEYKCLKWVAEYLLSHGKTLDMDVVANAIATYKTDDLARTTALANQMNKNQKEGFDQVIEAVNHPVDGQKLFFVDGSGGTGKSFLLEQILAHVRLQKRVSIAVASSGIAATDEDEEKEDEKPVRVKEETVPVKVESPGDGNVSWGSSGSFGASLADLSPIALSNVVSHVVKSLPQFFSDSATVEKARLFWNAFEANTEGLPDQSRLLVFSQKLKGREAERWWGNSSIRDFKTLKLRFHNHFLNYGSACKLRNENAGSRSKNREIVNKRCLATLDSSPACDIPEATEWLMFKDMHRPIEEEDEFLGNAWTPNAVASSQAALDALSLKVDAIRNAQSQRQTHTMIITNPDRLATVLLG</sequence>
<dbReference type="OrthoDB" id="93247at2759"/>
<feature type="domain" description="DNA helicase Pif1-like DEAD-box helicase" evidence="3">
    <location>
        <begin position="47"/>
        <end position="112"/>
    </location>
</feature>
<dbReference type="PANTHER" id="PTHR10492:SF57">
    <property type="entry name" value="ATP-DEPENDENT DNA HELICASE"/>
    <property type="match status" value="1"/>
</dbReference>
<feature type="region of interest" description="Disordered" evidence="2">
    <location>
        <begin position="110"/>
        <end position="139"/>
    </location>
</feature>
<evidence type="ECO:0000256" key="2">
    <source>
        <dbReference type="SAM" id="MobiDB-lite"/>
    </source>
</evidence>
<dbReference type="GO" id="GO:0000723">
    <property type="term" value="P:telomere maintenance"/>
    <property type="evidence" value="ECO:0007669"/>
    <property type="project" value="InterPro"/>
</dbReference>
<protein>
    <recommendedName>
        <fullName evidence="1">ATP-dependent DNA helicase</fullName>
        <ecNumber evidence="1">5.6.2.3</ecNumber>
    </recommendedName>
</protein>
<dbReference type="Pfam" id="PF05970">
    <property type="entry name" value="PIF1"/>
    <property type="match status" value="1"/>
</dbReference>
<dbReference type="PANTHER" id="PTHR10492">
    <property type="match status" value="1"/>
</dbReference>
<keyword evidence="1" id="KW-0547">Nucleotide-binding</keyword>
<organism evidence="4 5">
    <name type="scientific">Phytophthora megakarya</name>
    <dbReference type="NCBI Taxonomy" id="4795"/>
    <lineage>
        <taxon>Eukaryota</taxon>
        <taxon>Sar</taxon>
        <taxon>Stramenopiles</taxon>
        <taxon>Oomycota</taxon>
        <taxon>Peronosporomycetes</taxon>
        <taxon>Peronosporales</taxon>
        <taxon>Peronosporaceae</taxon>
        <taxon>Phytophthora</taxon>
    </lineage>
</organism>
<comment type="similarity">
    <text evidence="1">Belongs to the helicase family.</text>
</comment>
<keyword evidence="1" id="KW-0067">ATP-binding</keyword>
<dbReference type="EMBL" id="NBNE01002696">
    <property type="protein sequence ID" value="OWZ09676.1"/>
    <property type="molecule type" value="Genomic_DNA"/>
</dbReference>
<dbReference type="SUPFAM" id="SSF52540">
    <property type="entry name" value="P-loop containing nucleoside triphosphate hydrolases"/>
    <property type="match status" value="1"/>
</dbReference>
<keyword evidence="1" id="KW-0234">DNA repair</keyword>
<evidence type="ECO:0000313" key="5">
    <source>
        <dbReference type="Proteomes" id="UP000198211"/>
    </source>
</evidence>
<dbReference type="InterPro" id="IPR027417">
    <property type="entry name" value="P-loop_NTPase"/>
</dbReference>
<reference evidence="5" key="1">
    <citation type="submission" date="2017-03" db="EMBL/GenBank/DDBJ databases">
        <title>Phytopthora megakarya and P. palmivora, two closely related causual agents of cacao black pod achieved similar genome size and gene model numbers by different mechanisms.</title>
        <authorList>
            <person name="Ali S."/>
            <person name="Shao J."/>
            <person name="Larry D.J."/>
            <person name="Kronmiller B."/>
            <person name="Shen D."/>
            <person name="Strem M.D."/>
            <person name="Melnick R.L."/>
            <person name="Guiltinan M.J."/>
            <person name="Tyler B.M."/>
            <person name="Meinhardt L.W."/>
            <person name="Bailey B.A."/>
        </authorList>
    </citation>
    <scope>NUCLEOTIDE SEQUENCE [LARGE SCALE GENOMIC DNA]</scope>
    <source>
        <strain evidence="5">zdho120</strain>
    </source>
</reference>
<evidence type="ECO:0000256" key="1">
    <source>
        <dbReference type="RuleBase" id="RU363044"/>
    </source>
</evidence>
<accession>A0A225VW59</accession>
<name>A0A225VW59_9STRA</name>